<accession>A0AAD6FHQ2</accession>
<protein>
    <recommendedName>
        <fullName evidence="3">C-type lectin domain-containing protein</fullName>
    </recommendedName>
</protein>
<organism evidence="4 5">
    <name type="scientific">Pogonophryne albipinna</name>
    <dbReference type="NCBI Taxonomy" id="1090488"/>
    <lineage>
        <taxon>Eukaryota</taxon>
        <taxon>Metazoa</taxon>
        <taxon>Chordata</taxon>
        <taxon>Craniata</taxon>
        <taxon>Vertebrata</taxon>
        <taxon>Euteleostomi</taxon>
        <taxon>Actinopterygii</taxon>
        <taxon>Neopterygii</taxon>
        <taxon>Teleostei</taxon>
        <taxon>Neoteleostei</taxon>
        <taxon>Acanthomorphata</taxon>
        <taxon>Eupercaria</taxon>
        <taxon>Perciformes</taxon>
        <taxon>Notothenioidei</taxon>
        <taxon>Pogonophryne</taxon>
    </lineage>
</organism>
<feature type="signal peptide" evidence="2">
    <location>
        <begin position="1"/>
        <end position="21"/>
    </location>
</feature>
<dbReference type="CDD" id="cd00037">
    <property type="entry name" value="CLECT"/>
    <property type="match status" value="1"/>
</dbReference>
<proteinExistence type="predicted"/>
<evidence type="ECO:0000313" key="5">
    <source>
        <dbReference type="Proteomes" id="UP001219934"/>
    </source>
</evidence>
<dbReference type="Proteomes" id="UP001219934">
    <property type="component" value="Unassembled WGS sequence"/>
</dbReference>
<dbReference type="InterPro" id="IPR016187">
    <property type="entry name" value="CTDL_fold"/>
</dbReference>
<dbReference type="PANTHER" id="PTHR45784">
    <property type="entry name" value="C-TYPE LECTIN DOMAIN FAMILY 20 MEMBER A-RELATED"/>
    <property type="match status" value="1"/>
</dbReference>
<dbReference type="InterPro" id="IPR018378">
    <property type="entry name" value="C-type_lectin_CS"/>
</dbReference>
<evidence type="ECO:0000313" key="4">
    <source>
        <dbReference type="EMBL" id="KAJ4934044.1"/>
    </source>
</evidence>
<comment type="caution">
    <text evidence="4">The sequence shown here is derived from an EMBL/GenBank/DDBJ whole genome shotgun (WGS) entry which is preliminary data.</text>
</comment>
<reference evidence="4" key="1">
    <citation type="submission" date="2022-11" db="EMBL/GenBank/DDBJ databases">
        <title>Chromosome-level genome of Pogonophryne albipinna.</title>
        <authorList>
            <person name="Jo E."/>
        </authorList>
    </citation>
    <scope>NUCLEOTIDE SEQUENCE</scope>
    <source>
        <strain evidence="4">SGF0006</strain>
        <tissue evidence="4">Muscle</tissue>
    </source>
</reference>
<dbReference type="PROSITE" id="PS00615">
    <property type="entry name" value="C_TYPE_LECTIN_1"/>
    <property type="match status" value="1"/>
</dbReference>
<gene>
    <name evidence="4" type="ORF">JOQ06_006851</name>
</gene>
<keyword evidence="1" id="KW-1015">Disulfide bond</keyword>
<dbReference type="AlphaFoldDB" id="A0AAD6FHQ2"/>
<dbReference type="Gene3D" id="3.10.100.10">
    <property type="entry name" value="Mannose-Binding Protein A, subunit A"/>
    <property type="match status" value="1"/>
</dbReference>
<name>A0AAD6FHQ2_9TELE</name>
<dbReference type="InterPro" id="IPR001304">
    <property type="entry name" value="C-type_lectin-like"/>
</dbReference>
<sequence>MEKVLLIIIALSGLSAVSSHAERQYKQSAWIGLYDDRDTWKWSMSDPSFYGPGETEFRRWASGEPSNGHNDQCTYLDSYRTGTWNDYDCNGRTWALCFDVTERSLAPCLWFYDRPQTVLEMELASRKRTGGVDAVQEQQRVQTMSLLPGMTYLLL</sequence>
<dbReference type="InterPro" id="IPR016186">
    <property type="entry name" value="C-type_lectin-like/link_sf"/>
</dbReference>
<dbReference type="SUPFAM" id="SSF56436">
    <property type="entry name" value="C-type lectin-like"/>
    <property type="match status" value="1"/>
</dbReference>
<evidence type="ECO:0000256" key="1">
    <source>
        <dbReference type="ARBA" id="ARBA00023157"/>
    </source>
</evidence>
<dbReference type="PROSITE" id="PS50041">
    <property type="entry name" value="C_TYPE_LECTIN_2"/>
    <property type="match status" value="1"/>
</dbReference>
<evidence type="ECO:0000256" key="2">
    <source>
        <dbReference type="SAM" id="SignalP"/>
    </source>
</evidence>
<dbReference type="EMBL" id="JAPTMU010000012">
    <property type="protein sequence ID" value="KAJ4934044.1"/>
    <property type="molecule type" value="Genomic_DNA"/>
</dbReference>
<feature type="domain" description="C-type lectin" evidence="3">
    <location>
        <begin position="1"/>
        <end position="98"/>
    </location>
</feature>
<feature type="chain" id="PRO_5041949725" description="C-type lectin domain-containing protein" evidence="2">
    <location>
        <begin position="22"/>
        <end position="155"/>
    </location>
</feature>
<evidence type="ECO:0000259" key="3">
    <source>
        <dbReference type="PROSITE" id="PS50041"/>
    </source>
</evidence>
<dbReference type="Pfam" id="PF00059">
    <property type="entry name" value="Lectin_C"/>
    <property type="match status" value="1"/>
</dbReference>
<dbReference type="PANTHER" id="PTHR45784:SF3">
    <property type="entry name" value="C-TYPE LECTIN DOMAIN FAMILY 4 MEMBER K-LIKE-RELATED"/>
    <property type="match status" value="1"/>
</dbReference>
<keyword evidence="5" id="KW-1185">Reference proteome</keyword>
<keyword evidence="2" id="KW-0732">Signal</keyword>